<gene>
    <name evidence="7" type="ORF">ADS79_24910</name>
    <name evidence="6" type="ORF">BRE01_54100</name>
</gene>
<reference evidence="7" key="2">
    <citation type="submission" date="2015-07" db="EMBL/GenBank/DDBJ databases">
        <title>MeaNS - Measles Nucleotide Surveillance Program.</title>
        <authorList>
            <person name="Tran T."/>
            <person name="Druce J."/>
        </authorList>
    </citation>
    <scope>NUCLEOTIDE SEQUENCE</scope>
    <source>
        <strain evidence="7">DSM 9887</strain>
    </source>
</reference>
<evidence type="ECO:0000256" key="2">
    <source>
        <dbReference type="ARBA" id="ARBA00023125"/>
    </source>
</evidence>
<dbReference type="InterPro" id="IPR001647">
    <property type="entry name" value="HTH_TetR"/>
</dbReference>
<dbReference type="STRING" id="54915.ADS79_24910"/>
<dbReference type="InterPro" id="IPR009057">
    <property type="entry name" value="Homeodomain-like_sf"/>
</dbReference>
<organism evidence="7 8">
    <name type="scientific">Brevibacillus reuszeri</name>
    <dbReference type="NCBI Taxonomy" id="54915"/>
    <lineage>
        <taxon>Bacteria</taxon>
        <taxon>Bacillati</taxon>
        <taxon>Bacillota</taxon>
        <taxon>Bacilli</taxon>
        <taxon>Bacillales</taxon>
        <taxon>Paenibacillaceae</taxon>
        <taxon>Brevibacillus</taxon>
    </lineage>
</organism>
<dbReference type="InterPro" id="IPR050109">
    <property type="entry name" value="HTH-type_TetR-like_transc_reg"/>
</dbReference>
<dbReference type="EMBL" id="LGIQ01000011">
    <property type="protein sequence ID" value="KNB69169.1"/>
    <property type="molecule type" value="Genomic_DNA"/>
</dbReference>
<proteinExistence type="predicted"/>
<dbReference type="RefSeq" id="WP_049741162.1">
    <property type="nucleotide sequence ID" value="NZ_BJON01000022.1"/>
</dbReference>
<dbReference type="AlphaFoldDB" id="A0A0K9YKI0"/>
<accession>A0A0K9YKI0</accession>
<reference evidence="8" key="1">
    <citation type="submission" date="2015-07" db="EMBL/GenBank/DDBJ databases">
        <title>Genome sequencing project for genomic taxonomy and phylogenomics of Bacillus-like bacteria.</title>
        <authorList>
            <person name="Liu B."/>
            <person name="Wang J."/>
            <person name="Zhu Y."/>
            <person name="Liu G."/>
            <person name="Chen Q."/>
            <person name="Chen Z."/>
            <person name="Lan J."/>
            <person name="Che J."/>
            <person name="Ge C."/>
            <person name="Shi H."/>
            <person name="Pan Z."/>
            <person name="Liu X."/>
        </authorList>
    </citation>
    <scope>NUCLEOTIDE SEQUENCE [LARGE SCALE GENOMIC DNA]</scope>
    <source>
        <strain evidence="8">DSM 9887</strain>
    </source>
</reference>
<dbReference type="PANTHER" id="PTHR30055:SF238">
    <property type="entry name" value="MYCOFACTOCIN BIOSYNTHESIS TRANSCRIPTIONAL REGULATOR MFTR-RELATED"/>
    <property type="match status" value="1"/>
</dbReference>
<dbReference type="EMBL" id="BJON01000022">
    <property type="protein sequence ID" value="GED71708.1"/>
    <property type="molecule type" value="Genomic_DNA"/>
</dbReference>
<sequence length="194" mass="22197">MTTRDKIKAVALTHFAKGGYEGTPLSAITKEVGVTTPAVYAFFGSKEELFLSIFEDVLKNHYISVKAAVEEAKSGTVEQRLYQILRGAFTYHVSHEEETVFYKRAMMFPPAPLEDKLKERFGETEGMLTREILSLLQEGIEEGVIENRPIEDLLDGFLCLMDGLFLQMFYYDEKKYEQKLRNIWKLFWSGIAGA</sequence>
<evidence type="ECO:0000313" key="8">
    <source>
        <dbReference type="Proteomes" id="UP000036834"/>
    </source>
</evidence>
<dbReference type="PRINTS" id="PR00455">
    <property type="entry name" value="HTHTETR"/>
</dbReference>
<evidence type="ECO:0000313" key="6">
    <source>
        <dbReference type="EMBL" id="GED71708.1"/>
    </source>
</evidence>
<dbReference type="InterPro" id="IPR036271">
    <property type="entry name" value="Tet_transcr_reg_TetR-rel_C_sf"/>
</dbReference>
<keyword evidence="9" id="KW-1185">Reference proteome</keyword>
<dbReference type="Gene3D" id="1.10.10.60">
    <property type="entry name" value="Homeodomain-like"/>
    <property type="match status" value="1"/>
</dbReference>
<dbReference type="Proteomes" id="UP000036834">
    <property type="component" value="Unassembled WGS sequence"/>
</dbReference>
<dbReference type="Proteomes" id="UP000319578">
    <property type="component" value="Unassembled WGS sequence"/>
</dbReference>
<dbReference type="PATRIC" id="fig|54915.3.peg.4131"/>
<evidence type="ECO:0000256" key="1">
    <source>
        <dbReference type="ARBA" id="ARBA00023015"/>
    </source>
</evidence>
<evidence type="ECO:0000313" key="7">
    <source>
        <dbReference type="EMBL" id="KNB69169.1"/>
    </source>
</evidence>
<dbReference type="SUPFAM" id="SSF48498">
    <property type="entry name" value="Tetracyclin repressor-like, C-terminal domain"/>
    <property type="match status" value="1"/>
</dbReference>
<feature type="domain" description="HTH tetR-type" evidence="5">
    <location>
        <begin position="1"/>
        <end position="61"/>
    </location>
</feature>
<feature type="DNA-binding region" description="H-T-H motif" evidence="4">
    <location>
        <begin position="24"/>
        <end position="43"/>
    </location>
</feature>
<evidence type="ECO:0000259" key="5">
    <source>
        <dbReference type="PROSITE" id="PS50977"/>
    </source>
</evidence>
<keyword evidence="3" id="KW-0804">Transcription</keyword>
<dbReference type="PANTHER" id="PTHR30055">
    <property type="entry name" value="HTH-TYPE TRANSCRIPTIONAL REGULATOR RUTR"/>
    <property type="match status" value="1"/>
</dbReference>
<evidence type="ECO:0000313" key="9">
    <source>
        <dbReference type="Proteomes" id="UP000319578"/>
    </source>
</evidence>
<keyword evidence="2 4" id="KW-0238">DNA-binding</keyword>
<dbReference type="SUPFAM" id="SSF46689">
    <property type="entry name" value="Homeodomain-like"/>
    <property type="match status" value="1"/>
</dbReference>
<reference evidence="6 9" key="3">
    <citation type="submission" date="2019-06" db="EMBL/GenBank/DDBJ databases">
        <title>Whole genome shotgun sequence of Brevibacillus reuszeri NBRC 15719.</title>
        <authorList>
            <person name="Hosoyama A."/>
            <person name="Uohara A."/>
            <person name="Ohji S."/>
            <person name="Ichikawa N."/>
        </authorList>
    </citation>
    <scope>NUCLEOTIDE SEQUENCE [LARGE SCALE GENOMIC DNA]</scope>
    <source>
        <strain evidence="6 9">NBRC 15719</strain>
    </source>
</reference>
<keyword evidence="1" id="KW-0805">Transcription regulation</keyword>
<dbReference type="GO" id="GO:0003700">
    <property type="term" value="F:DNA-binding transcription factor activity"/>
    <property type="evidence" value="ECO:0007669"/>
    <property type="project" value="TreeGrafter"/>
</dbReference>
<dbReference type="PROSITE" id="PS50977">
    <property type="entry name" value="HTH_TETR_2"/>
    <property type="match status" value="1"/>
</dbReference>
<evidence type="ECO:0000256" key="3">
    <source>
        <dbReference type="ARBA" id="ARBA00023163"/>
    </source>
</evidence>
<dbReference type="Pfam" id="PF00440">
    <property type="entry name" value="TetR_N"/>
    <property type="match status" value="1"/>
</dbReference>
<dbReference type="GO" id="GO:0000976">
    <property type="term" value="F:transcription cis-regulatory region binding"/>
    <property type="evidence" value="ECO:0007669"/>
    <property type="project" value="TreeGrafter"/>
</dbReference>
<protein>
    <submittedName>
        <fullName evidence="6">TetR family transcriptional regulator</fullName>
    </submittedName>
</protein>
<comment type="caution">
    <text evidence="7">The sequence shown here is derived from an EMBL/GenBank/DDBJ whole genome shotgun (WGS) entry which is preliminary data.</text>
</comment>
<evidence type="ECO:0000256" key="4">
    <source>
        <dbReference type="PROSITE-ProRule" id="PRU00335"/>
    </source>
</evidence>
<name>A0A0K9YKI0_9BACL</name>
<dbReference type="Gene3D" id="1.10.357.10">
    <property type="entry name" value="Tetracycline Repressor, domain 2"/>
    <property type="match status" value="1"/>
</dbReference>